<accession>A0A4Q7ECN5</accession>
<evidence type="ECO:0000313" key="16">
    <source>
        <dbReference type="Proteomes" id="UP000292345"/>
    </source>
</evidence>
<evidence type="ECO:0000256" key="9">
    <source>
        <dbReference type="ARBA" id="ARBA00022989"/>
    </source>
</evidence>
<evidence type="ECO:0000256" key="4">
    <source>
        <dbReference type="ARBA" id="ARBA00022475"/>
    </source>
</evidence>
<evidence type="ECO:0000256" key="10">
    <source>
        <dbReference type="ARBA" id="ARBA00023004"/>
    </source>
</evidence>
<feature type="domain" description="Cytochrome b561 bacterial/Ni-hydrogenase" evidence="14">
    <location>
        <begin position="19"/>
        <end position="191"/>
    </location>
</feature>
<name>A0A4Q7ECN5_9GAMM</name>
<comment type="cofactor">
    <cofactor evidence="1">
        <name>heme b</name>
        <dbReference type="ChEBI" id="CHEBI:60344"/>
    </cofactor>
</comment>
<dbReference type="GO" id="GO:0022904">
    <property type="term" value="P:respiratory electron transport chain"/>
    <property type="evidence" value="ECO:0007669"/>
    <property type="project" value="InterPro"/>
</dbReference>
<protein>
    <recommendedName>
        <fullName evidence="14">Cytochrome b561 bacterial/Ni-hydrogenase domain-containing protein</fullName>
    </recommendedName>
</protein>
<dbReference type="SUPFAM" id="SSF81342">
    <property type="entry name" value="Transmembrane di-heme cytochromes"/>
    <property type="match status" value="1"/>
</dbReference>
<dbReference type="GO" id="GO:0005886">
    <property type="term" value="C:plasma membrane"/>
    <property type="evidence" value="ECO:0007669"/>
    <property type="project" value="UniProtKB-SubCell"/>
</dbReference>
<dbReference type="Pfam" id="PF01292">
    <property type="entry name" value="Ni_hydr_CYTB"/>
    <property type="match status" value="1"/>
</dbReference>
<evidence type="ECO:0000256" key="1">
    <source>
        <dbReference type="ARBA" id="ARBA00001970"/>
    </source>
</evidence>
<dbReference type="GO" id="GO:0020037">
    <property type="term" value="F:heme binding"/>
    <property type="evidence" value="ECO:0007669"/>
    <property type="project" value="TreeGrafter"/>
</dbReference>
<feature type="transmembrane region" description="Helical" evidence="13">
    <location>
        <begin position="25"/>
        <end position="46"/>
    </location>
</feature>
<dbReference type="InterPro" id="IPR011577">
    <property type="entry name" value="Cyt_b561_bac/Ni-Hgenase"/>
</dbReference>
<evidence type="ECO:0000256" key="11">
    <source>
        <dbReference type="ARBA" id="ARBA00023136"/>
    </source>
</evidence>
<feature type="transmembrane region" description="Helical" evidence="13">
    <location>
        <begin position="103"/>
        <end position="122"/>
    </location>
</feature>
<sequence>MVINLINKATTLKNDNQGYGQVAKVFHWASVFFIIPAMVIGIWWIWVDLDTDSGWEQFEQLIGWHANFGLTVIILMLPRLVWRALNSPTASADSTVHLKKVAFAAHFSLYALALITPISGWLGSALDGVAFSYFSVITIPPIFGTYPDLAVMMTSVHIYASYALIFFIALHLAAVIYHQFWLKDRILRRMT</sequence>
<gene>
    <name evidence="15" type="ORF">C3B51_12510</name>
</gene>
<evidence type="ECO:0000256" key="6">
    <source>
        <dbReference type="ARBA" id="ARBA00022692"/>
    </source>
</evidence>
<dbReference type="InterPro" id="IPR052168">
    <property type="entry name" value="Cytochrome_b561_oxidase"/>
</dbReference>
<dbReference type="GO" id="GO:0046872">
    <property type="term" value="F:metal ion binding"/>
    <property type="evidence" value="ECO:0007669"/>
    <property type="project" value="UniProtKB-KW"/>
</dbReference>
<evidence type="ECO:0000256" key="3">
    <source>
        <dbReference type="ARBA" id="ARBA00022448"/>
    </source>
</evidence>
<keyword evidence="9 13" id="KW-1133">Transmembrane helix</keyword>
<evidence type="ECO:0000259" key="14">
    <source>
        <dbReference type="Pfam" id="PF01292"/>
    </source>
</evidence>
<dbReference type="PANTHER" id="PTHR30529">
    <property type="entry name" value="CYTOCHROME B561"/>
    <property type="match status" value="1"/>
</dbReference>
<dbReference type="EMBL" id="PPUZ01000032">
    <property type="protein sequence ID" value="RZM80374.1"/>
    <property type="molecule type" value="Genomic_DNA"/>
</dbReference>
<proteinExistence type="inferred from homology"/>
<keyword evidence="11 13" id="KW-0472">Membrane</keyword>
<dbReference type="Proteomes" id="UP000292345">
    <property type="component" value="Unassembled WGS sequence"/>
</dbReference>
<comment type="caution">
    <text evidence="15">The sequence shown here is derived from an EMBL/GenBank/DDBJ whole genome shotgun (WGS) entry which is preliminary data.</text>
</comment>
<evidence type="ECO:0000256" key="13">
    <source>
        <dbReference type="SAM" id="Phobius"/>
    </source>
</evidence>
<evidence type="ECO:0000256" key="5">
    <source>
        <dbReference type="ARBA" id="ARBA00022617"/>
    </source>
</evidence>
<evidence type="ECO:0000256" key="2">
    <source>
        <dbReference type="ARBA" id="ARBA00004651"/>
    </source>
</evidence>
<keyword evidence="3" id="KW-0813">Transport</keyword>
<evidence type="ECO:0000256" key="7">
    <source>
        <dbReference type="ARBA" id="ARBA00022723"/>
    </source>
</evidence>
<organism evidence="15 16">
    <name type="scientific">Pseudoalteromonas rubra</name>
    <dbReference type="NCBI Taxonomy" id="43658"/>
    <lineage>
        <taxon>Bacteria</taxon>
        <taxon>Pseudomonadati</taxon>
        <taxon>Pseudomonadota</taxon>
        <taxon>Gammaproteobacteria</taxon>
        <taxon>Alteromonadales</taxon>
        <taxon>Pseudoalteromonadaceae</taxon>
        <taxon>Pseudoalteromonas</taxon>
    </lineage>
</organism>
<dbReference type="PANTHER" id="PTHR30529:SF1">
    <property type="entry name" value="CYTOCHROME B561 HOMOLOG 2"/>
    <property type="match status" value="1"/>
</dbReference>
<dbReference type="InterPro" id="IPR016174">
    <property type="entry name" value="Di-haem_cyt_TM"/>
</dbReference>
<keyword evidence="7" id="KW-0479">Metal-binding</keyword>
<feature type="transmembrane region" description="Helical" evidence="13">
    <location>
        <begin position="61"/>
        <end position="82"/>
    </location>
</feature>
<comment type="similarity">
    <text evidence="12">Belongs to the cytochrome b561 family.</text>
</comment>
<feature type="transmembrane region" description="Helical" evidence="13">
    <location>
        <begin position="158"/>
        <end position="180"/>
    </location>
</feature>
<dbReference type="AlphaFoldDB" id="A0A4Q7ECN5"/>
<evidence type="ECO:0000256" key="12">
    <source>
        <dbReference type="ARBA" id="ARBA00037975"/>
    </source>
</evidence>
<keyword evidence="4" id="KW-1003">Cell membrane</keyword>
<comment type="subcellular location">
    <subcellularLocation>
        <location evidence="2">Cell membrane</location>
        <topology evidence="2">Multi-pass membrane protein</topology>
    </subcellularLocation>
</comment>
<keyword evidence="10" id="KW-0408">Iron</keyword>
<reference evidence="15 16" key="1">
    <citation type="submission" date="2018-01" db="EMBL/GenBank/DDBJ databases">
        <title>Co-occurrence of chitin degradation, pigmentation and bioactivity in marine Pseudoalteromonas.</title>
        <authorList>
            <person name="Paulsen S."/>
            <person name="Gram L."/>
            <person name="Machado H."/>
        </authorList>
    </citation>
    <scope>NUCLEOTIDE SEQUENCE [LARGE SCALE GENOMIC DNA]</scope>
    <source>
        <strain evidence="15 16">S1946</strain>
    </source>
</reference>
<evidence type="ECO:0000313" key="15">
    <source>
        <dbReference type="EMBL" id="RZM80374.1"/>
    </source>
</evidence>
<keyword evidence="6 13" id="KW-0812">Transmembrane</keyword>
<dbReference type="GO" id="GO:0009055">
    <property type="term" value="F:electron transfer activity"/>
    <property type="evidence" value="ECO:0007669"/>
    <property type="project" value="InterPro"/>
</dbReference>
<keyword evidence="8" id="KW-0249">Electron transport</keyword>
<keyword evidence="5" id="KW-0349">Heme</keyword>
<evidence type="ECO:0000256" key="8">
    <source>
        <dbReference type="ARBA" id="ARBA00022982"/>
    </source>
</evidence>